<evidence type="ECO:0000313" key="3">
    <source>
        <dbReference type="EMBL" id="KAF2145993.1"/>
    </source>
</evidence>
<dbReference type="InterPro" id="IPR036322">
    <property type="entry name" value="WD40_repeat_dom_sf"/>
</dbReference>
<keyword evidence="4" id="KW-1185">Reference proteome</keyword>
<organism evidence="3 4">
    <name type="scientific">Aplosporella prunicola CBS 121167</name>
    <dbReference type="NCBI Taxonomy" id="1176127"/>
    <lineage>
        <taxon>Eukaryota</taxon>
        <taxon>Fungi</taxon>
        <taxon>Dikarya</taxon>
        <taxon>Ascomycota</taxon>
        <taxon>Pezizomycotina</taxon>
        <taxon>Dothideomycetes</taxon>
        <taxon>Dothideomycetes incertae sedis</taxon>
        <taxon>Botryosphaeriales</taxon>
        <taxon>Aplosporellaceae</taxon>
        <taxon>Aplosporella</taxon>
    </lineage>
</organism>
<protein>
    <recommendedName>
        <fullName evidence="5">Ribosome biogenesis protein NSA1</fullName>
    </recommendedName>
</protein>
<dbReference type="Gene3D" id="2.130.10.10">
    <property type="entry name" value="YVTN repeat-like/Quinoprotein amine dehydrogenase"/>
    <property type="match status" value="1"/>
</dbReference>
<evidence type="ECO:0000256" key="1">
    <source>
        <dbReference type="ARBA" id="ARBA00022574"/>
    </source>
</evidence>
<proteinExistence type="predicted"/>
<dbReference type="SUPFAM" id="SSF50978">
    <property type="entry name" value="WD40 repeat-like"/>
    <property type="match status" value="1"/>
</dbReference>
<accession>A0A6A6BRB8</accession>
<dbReference type="EMBL" id="ML995476">
    <property type="protein sequence ID" value="KAF2145993.1"/>
    <property type="molecule type" value="Genomic_DNA"/>
</dbReference>
<dbReference type="AlphaFoldDB" id="A0A6A6BRB8"/>
<gene>
    <name evidence="3" type="ORF">K452DRAFT_304988</name>
</gene>
<keyword evidence="1" id="KW-0853">WD repeat</keyword>
<dbReference type="InterPro" id="IPR052254">
    <property type="entry name" value="CUL4-DDB1_E3_ligase_receptor"/>
</dbReference>
<name>A0A6A6BRB8_9PEZI</name>
<dbReference type="PANTHER" id="PTHR44472:SF1">
    <property type="entry name" value="DDB1 AND CUL4 ASSOCIATED FACTOR 4"/>
    <property type="match status" value="1"/>
</dbReference>
<sequence>MAPPPKRLEIPGMYYDEEKNRYFKLEKHHHLTPSIKHSIQSHEVAKREKKRQKRIEAKQAAVKKHRITRSRLIQSPWSWSLKTEVNGPKADPSAHAKGLASVLSNPSQKLLNPSTVWSEIPSTAKVTHFDYDTETRTIIASVECGMNFVISASLDDMYPRAGRGFPISRRFIETQSTAVSSLHINSNRNLITTTRGESAASTIQITPLRSPQEAAAGDERIYGDVKENLSPYGFTTIWSSASNPFPNATEIAVVGTSEHIIRLERDLVVGTWDAKNAFKTRKSDPLAMDWLSPQTVAVGFRNGFVALYDPRTSDHVMRMRHSRSVIGLKRADNEHRLIVTGFKSKMDMYDLRMSADGKGHHRPNKQHNTKPYLSFDYQNDWHYPLGFDVHYGAGLVAAAHNDGIVQLYSMRSGAKVRQLRQPVSAQKKEVTCLKFVEEVAGVDEGRTKLLGSAGCCIMQWV</sequence>
<evidence type="ECO:0000256" key="2">
    <source>
        <dbReference type="ARBA" id="ARBA00022737"/>
    </source>
</evidence>
<dbReference type="OrthoDB" id="128867at2759"/>
<dbReference type="GO" id="GO:0080008">
    <property type="term" value="C:Cul4-RING E3 ubiquitin ligase complex"/>
    <property type="evidence" value="ECO:0007669"/>
    <property type="project" value="TreeGrafter"/>
</dbReference>
<evidence type="ECO:0000313" key="4">
    <source>
        <dbReference type="Proteomes" id="UP000799438"/>
    </source>
</evidence>
<dbReference type="Proteomes" id="UP000799438">
    <property type="component" value="Unassembled WGS sequence"/>
</dbReference>
<keyword evidence="2" id="KW-0677">Repeat</keyword>
<dbReference type="GeneID" id="54300357"/>
<evidence type="ECO:0008006" key="5">
    <source>
        <dbReference type="Google" id="ProtNLM"/>
    </source>
</evidence>
<reference evidence="3" key="1">
    <citation type="journal article" date="2020" name="Stud. Mycol.">
        <title>101 Dothideomycetes genomes: a test case for predicting lifestyles and emergence of pathogens.</title>
        <authorList>
            <person name="Haridas S."/>
            <person name="Albert R."/>
            <person name="Binder M."/>
            <person name="Bloem J."/>
            <person name="Labutti K."/>
            <person name="Salamov A."/>
            <person name="Andreopoulos B."/>
            <person name="Baker S."/>
            <person name="Barry K."/>
            <person name="Bills G."/>
            <person name="Bluhm B."/>
            <person name="Cannon C."/>
            <person name="Castanera R."/>
            <person name="Culley D."/>
            <person name="Daum C."/>
            <person name="Ezra D."/>
            <person name="Gonzalez J."/>
            <person name="Henrissat B."/>
            <person name="Kuo A."/>
            <person name="Liang C."/>
            <person name="Lipzen A."/>
            <person name="Lutzoni F."/>
            <person name="Magnuson J."/>
            <person name="Mondo S."/>
            <person name="Nolan M."/>
            <person name="Ohm R."/>
            <person name="Pangilinan J."/>
            <person name="Park H.-J."/>
            <person name="Ramirez L."/>
            <person name="Alfaro M."/>
            <person name="Sun H."/>
            <person name="Tritt A."/>
            <person name="Yoshinaga Y."/>
            <person name="Zwiers L.-H."/>
            <person name="Turgeon B."/>
            <person name="Goodwin S."/>
            <person name="Spatafora J."/>
            <person name="Crous P."/>
            <person name="Grigoriev I."/>
        </authorList>
    </citation>
    <scope>NUCLEOTIDE SEQUENCE</scope>
    <source>
        <strain evidence="3">CBS 121167</strain>
    </source>
</reference>
<dbReference type="RefSeq" id="XP_033401705.1">
    <property type="nucleotide sequence ID" value="XM_033542860.1"/>
</dbReference>
<dbReference type="PANTHER" id="PTHR44472">
    <property type="entry name" value="DDB1- AND CUL4-ASSOCIATED FACTOR 4-RELATED"/>
    <property type="match status" value="1"/>
</dbReference>
<dbReference type="InterPro" id="IPR015943">
    <property type="entry name" value="WD40/YVTN_repeat-like_dom_sf"/>
</dbReference>